<dbReference type="VEuPathDB" id="MicrosporidiaDB:A0H76_126"/>
<evidence type="ECO:0000256" key="2">
    <source>
        <dbReference type="ARBA" id="ARBA00022980"/>
    </source>
</evidence>
<name>A0A1X0QE92_9MICR</name>
<dbReference type="Proteomes" id="UP000192356">
    <property type="component" value="Unassembled WGS sequence"/>
</dbReference>
<dbReference type="OrthoDB" id="278325at2759"/>
<evidence type="ECO:0000313" key="5">
    <source>
        <dbReference type="Proteomes" id="UP000192356"/>
    </source>
</evidence>
<protein>
    <submittedName>
        <fullName evidence="4">Uncharacterized protein</fullName>
    </submittedName>
</protein>
<dbReference type="GO" id="GO:0003735">
    <property type="term" value="F:structural constituent of ribosome"/>
    <property type="evidence" value="ECO:0007669"/>
    <property type="project" value="InterPro"/>
</dbReference>
<dbReference type="AlphaFoldDB" id="A0A1X0QE92"/>
<dbReference type="InterPro" id="IPR038579">
    <property type="entry name" value="Ribosomal_eS21_sf"/>
</dbReference>
<reference evidence="4 5" key="1">
    <citation type="journal article" date="2017" name="Environ. Microbiol.">
        <title>Decay of the glycolytic pathway and adaptation to intranuclear parasitism within Enterocytozoonidae microsporidia.</title>
        <authorList>
            <person name="Wiredu Boakye D."/>
            <person name="Jaroenlak P."/>
            <person name="Prachumwat A."/>
            <person name="Williams T.A."/>
            <person name="Bateman K.S."/>
            <person name="Itsathitphaisarn O."/>
            <person name="Sritunyalucksana K."/>
            <person name="Paszkiewicz K.H."/>
            <person name="Moore K.A."/>
            <person name="Stentiford G.D."/>
            <person name="Williams B.A."/>
        </authorList>
    </citation>
    <scope>NUCLEOTIDE SEQUENCE [LARGE SCALE GENOMIC DNA]</scope>
    <source>
        <strain evidence="4 5">GB1</strain>
    </source>
</reference>
<comment type="caution">
    <text evidence="4">The sequence shown here is derived from an EMBL/GenBank/DDBJ whole genome shotgun (WGS) entry which is preliminary data.</text>
</comment>
<keyword evidence="3" id="KW-0687">Ribonucleoprotein</keyword>
<proteinExistence type="inferred from homology"/>
<comment type="similarity">
    <text evidence="1">Belongs to the eukaryotic ribosomal protein eS21 family.</text>
</comment>
<dbReference type="GO" id="GO:0005840">
    <property type="term" value="C:ribosome"/>
    <property type="evidence" value="ECO:0007669"/>
    <property type="project" value="UniProtKB-KW"/>
</dbReference>
<evidence type="ECO:0000313" key="4">
    <source>
        <dbReference type="EMBL" id="ORD98062.1"/>
    </source>
</evidence>
<keyword evidence="5" id="KW-1185">Reference proteome</keyword>
<dbReference type="VEuPathDB" id="MicrosporidiaDB:HERIO_76"/>
<dbReference type="EMBL" id="LVKB01000002">
    <property type="protein sequence ID" value="ORD98062.1"/>
    <property type="molecule type" value="Genomic_DNA"/>
</dbReference>
<dbReference type="Pfam" id="PF01249">
    <property type="entry name" value="Ribosomal_S21e"/>
    <property type="match status" value="1"/>
</dbReference>
<dbReference type="InterPro" id="IPR001931">
    <property type="entry name" value="Ribosomal_eS21"/>
</dbReference>
<dbReference type="GO" id="GO:1990904">
    <property type="term" value="C:ribonucleoprotein complex"/>
    <property type="evidence" value="ECO:0007669"/>
    <property type="project" value="UniProtKB-KW"/>
</dbReference>
<evidence type="ECO:0000256" key="1">
    <source>
        <dbReference type="ARBA" id="ARBA00010228"/>
    </source>
</evidence>
<gene>
    <name evidence="4" type="ORF">HERIO_76</name>
</gene>
<keyword evidence="2" id="KW-0689">Ribosomal protein</keyword>
<dbReference type="GO" id="GO:0006412">
    <property type="term" value="P:translation"/>
    <property type="evidence" value="ECO:0007669"/>
    <property type="project" value="InterPro"/>
</dbReference>
<dbReference type="Gene3D" id="3.30.1230.20">
    <property type="match status" value="1"/>
</dbReference>
<accession>A0A1X0QE92</accession>
<organism evidence="4 5">
    <name type="scientific">Hepatospora eriocheir</name>
    <dbReference type="NCBI Taxonomy" id="1081669"/>
    <lineage>
        <taxon>Eukaryota</taxon>
        <taxon>Fungi</taxon>
        <taxon>Fungi incertae sedis</taxon>
        <taxon>Microsporidia</taxon>
        <taxon>Hepatosporidae</taxon>
        <taxon>Hepatospora</taxon>
    </lineage>
</organism>
<sequence length="63" mass="6989">MSFIRKCDFTNYPILPNDCSSVQICLAQLDGEGKATENISIIDICGSVRKSGKVDRLLYESEC</sequence>
<evidence type="ECO:0000256" key="3">
    <source>
        <dbReference type="ARBA" id="ARBA00023274"/>
    </source>
</evidence>